<evidence type="ECO:0000256" key="4">
    <source>
        <dbReference type="ARBA" id="ARBA00009439"/>
    </source>
</evidence>
<dbReference type="GO" id="GO:0070192">
    <property type="term" value="P:chromosome organization involved in meiotic cell cycle"/>
    <property type="evidence" value="ECO:0007669"/>
    <property type="project" value="TreeGrafter"/>
</dbReference>
<dbReference type="EMBL" id="VXIT01000001">
    <property type="protein sequence ID" value="KAA6415324.1"/>
    <property type="molecule type" value="Genomic_DNA"/>
</dbReference>
<keyword evidence="8" id="KW-0227">DNA damage</keyword>
<evidence type="ECO:0000256" key="8">
    <source>
        <dbReference type="ARBA" id="ARBA00022763"/>
    </source>
</evidence>
<dbReference type="InterPro" id="IPR004584">
    <property type="entry name" value="Rad50_eukaryotes"/>
</dbReference>
<evidence type="ECO:0000256" key="10">
    <source>
        <dbReference type="ARBA" id="ARBA00022833"/>
    </source>
</evidence>
<feature type="coiled-coil region" evidence="15">
    <location>
        <begin position="1063"/>
        <end position="1102"/>
    </location>
</feature>
<comment type="cofactor">
    <cofactor evidence="1">
        <name>Zn(2+)</name>
        <dbReference type="ChEBI" id="CHEBI:29105"/>
    </cofactor>
</comment>
<dbReference type="InterPro" id="IPR027417">
    <property type="entry name" value="P-loop_NTPase"/>
</dbReference>
<evidence type="ECO:0000256" key="3">
    <source>
        <dbReference type="ARBA" id="ARBA00004286"/>
    </source>
</evidence>
<evidence type="ECO:0000256" key="12">
    <source>
        <dbReference type="ARBA" id="ARBA00023204"/>
    </source>
</evidence>
<keyword evidence="13" id="KW-0539">Nucleus</keyword>
<evidence type="ECO:0000259" key="17">
    <source>
        <dbReference type="Pfam" id="PF13476"/>
    </source>
</evidence>
<dbReference type="InterPro" id="IPR038729">
    <property type="entry name" value="Rad50/SbcC_AAA"/>
</dbReference>
<feature type="region of interest" description="Disordered" evidence="16">
    <location>
        <begin position="354"/>
        <end position="401"/>
    </location>
</feature>
<feature type="coiled-coil region" evidence="15">
    <location>
        <begin position="511"/>
        <end position="568"/>
    </location>
</feature>
<keyword evidence="9" id="KW-0378">Hydrolase</keyword>
<dbReference type="NCBIfam" id="TIGR00606">
    <property type="entry name" value="rad50"/>
    <property type="match status" value="1"/>
</dbReference>
<dbReference type="Gene3D" id="1.10.287.1490">
    <property type="match status" value="2"/>
</dbReference>
<keyword evidence="7" id="KW-0479">Metal-binding</keyword>
<comment type="subcellular location">
    <subcellularLocation>
        <location evidence="3">Chromosome</location>
    </subcellularLocation>
    <subcellularLocation>
        <location evidence="2">Nucleus</location>
    </subcellularLocation>
</comment>
<dbReference type="GO" id="GO:0000722">
    <property type="term" value="P:telomere maintenance via recombination"/>
    <property type="evidence" value="ECO:0007669"/>
    <property type="project" value="TreeGrafter"/>
</dbReference>
<dbReference type="GO" id="GO:0030870">
    <property type="term" value="C:Mre11 complex"/>
    <property type="evidence" value="ECO:0007669"/>
    <property type="project" value="InterPro"/>
</dbReference>
<evidence type="ECO:0000256" key="13">
    <source>
        <dbReference type="ARBA" id="ARBA00023242"/>
    </source>
</evidence>
<keyword evidence="6" id="KW-0158">Chromosome</keyword>
<dbReference type="FunFam" id="3.40.50.300:FF:001195">
    <property type="entry name" value="DNA repair protein rad50"/>
    <property type="match status" value="1"/>
</dbReference>
<dbReference type="GO" id="GO:0007004">
    <property type="term" value="P:telomere maintenance via telomerase"/>
    <property type="evidence" value="ECO:0007669"/>
    <property type="project" value="TreeGrafter"/>
</dbReference>
<feature type="domain" description="Rad50/SbcC-type AAA" evidence="17">
    <location>
        <begin position="47"/>
        <end position="274"/>
    </location>
</feature>
<evidence type="ECO:0000256" key="6">
    <source>
        <dbReference type="ARBA" id="ARBA00022454"/>
    </source>
</evidence>
<dbReference type="FunFam" id="3.40.50.300:FF:000947">
    <property type="entry name" value="DNA repair protein RAD50"/>
    <property type="match status" value="1"/>
</dbReference>
<dbReference type="Proteomes" id="UP000324767">
    <property type="component" value="Unassembled WGS sequence"/>
</dbReference>
<dbReference type="GO" id="GO:0003691">
    <property type="term" value="F:double-stranded telomeric DNA binding"/>
    <property type="evidence" value="ECO:0007669"/>
    <property type="project" value="TreeGrafter"/>
</dbReference>
<dbReference type="GO" id="GO:0016887">
    <property type="term" value="F:ATP hydrolysis activity"/>
    <property type="evidence" value="ECO:0007669"/>
    <property type="project" value="InterPro"/>
</dbReference>
<dbReference type="PANTHER" id="PTHR18867">
    <property type="entry name" value="RAD50"/>
    <property type="match status" value="1"/>
</dbReference>
<evidence type="ECO:0000256" key="14">
    <source>
        <dbReference type="ARBA" id="ARBA00049360"/>
    </source>
</evidence>
<gene>
    <name evidence="18" type="ORF">FRX48_00039</name>
</gene>
<evidence type="ECO:0000256" key="9">
    <source>
        <dbReference type="ARBA" id="ARBA00022801"/>
    </source>
</evidence>
<evidence type="ECO:0000256" key="11">
    <source>
        <dbReference type="ARBA" id="ARBA00023054"/>
    </source>
</evidence>
<dbReference type="Pfam" id="PF13558">
    <property type="entry name" value="SbcC_Walker_B"/>
    <property type="match status" value="1"/>
</dbReference>
<comment type="catalytic activity">
    <reaction evidence="14">
        <text>ATP + H2O = ADP + phosphate + H(+)</text>
        <dbReference type="Rhea" id="RHEA:13065"/>
        <dbReference type="ChEBI" id="CHEBI:15377"/>
        <dbReference type="ChEBI" id="CHEBI:15378"/>
        <dbReference type="ChEBI" id="CHEBI:30616"/>
        <dbReference type="ChEBI" id="CHEBI:43474"/>
        <dbReference type="ChEBI" id="CHEBI:456216"/>
    </reaction>
</comment>
<dbReference type="GO" id="GO:0043047">
    <property type="term" value="F:single-stranded telomeric DNA binding"/>
    <property type="evidence" value="ECO:0007669"/>
    <property type="project" value="TreeGrafter"/>
</dbReference>
<evidence type="ECO:0000256" key="2">
    <source>
        <dbReference type="ARBA" id="ARBA00004123"/>
    </source>
</evidence>
<feature type="compositionally biased region" description="Basic and acidic residues" evidence="16">
    <location>
        <begin position="248"/>
        <end position="266"/>
    </location>
</feature>
<comment type="caution">
    <text evidence="18">The sequence shown here is derived from an EMBL/GenBank/DDBJ whole genome shotgun (WGS) entry which is preliminary data.</text>
</comment>
<feature type="region of interest" description="Disordered" evidence="16">
    <location>
        <begin position="248"/>
        <end position="270"/>
    </location>
</feature>
<dbReference type="GO" id="GO:0006302">
    <property type="term" value="P:double-strand break repair"/>
    <property type="evidence" value="ECO:0007669"/>
    <property type="project" value="InterPro"/>
</dbReference>
<evidence type="ECO:0000256" key="7">
    <source>
        <dbReference type="ARBA" id="ARBA00022723"/>
    </source>
</evidence>
<comment type="similarity">
    <text evidence="4">Belongs to the SMC family. RAD50 subfamily.</text>
</comment>
<evidence type="ECO:0000256" key="15">
    <source>
        <dbReference type="SAM" id="Coils"/>
    </source>
</evidence>
<dbReference type="GO" id="GO:0000794">
    <property type="term" value="C:condensed nuclear chromosome"/>
    <property type="evidence" value="ECO:0007669"/>
    <property type="project" value="TreeGrafter"/>
</dbReference>
<keyword evidence="10" id="KW-0862">Zinc</keyword>
<keyword evidence="12" id="KW-0234">DNA repair</keyword>
<keyword evidence="11 15" id="KW-0175">Coiled coil</keyword>
<dbReference type="PANTHER" id="PTHR18867:SF12">
    <property type="entry name" value="DNA REPAIR PROTEIN RAD50"/>
    <property type="match status" value="1"/>
</dbReference>
<name>A0A5M8PZL8_9LECA</name>
<evidence type="ECO:0000256" key="1">
    <source>
        <dbReference type="ARBA" id="ARBA00001947"/>
    </source>
</evidence>
<dbReference type="Pfam" id="PF13476">
    <property type="entry name" value="AAA_23"/>
    <property type="match status" value="1"/>
</dbReference>
<evidence type="ECO:0000256" key="16">
    <source>
        <dbReference type="SAM" id="MobiDB-lite"/>
    </source>
</evidence>
<evidence type="ECO:0000313" key="18">
    <source>
        <dbReference type="EMBL" id="KAA6415324.1"/>
    </source>
</evidence>
<dbReference type="SUPFAM" id="SSF52540">
    <property type="entry name" value="P-loop containing nucleoside triphosphate hydrolases"/>
    <property type="match status" value="2"/>
</dbReference>
<evidence type="ECO:0000256" key="5">
    <source>
        <dbReference type="ARBA" id="ARBA00017893"/>
    </source>
</evidence>
<protein>
    <recommendedName>
        <fullName evidence="5">DNA repair protein RAD50</fullName>
    </recommendedName>
</protein>
<dbReference type="OrthoDB" id="18797at2759"/>
<evidence type="ECO:0000313" key="19">
    <source>
        <dbReference type="Proteomes" id="UP000324767"/>
    </source>
</evidence>
<proteinExistence type="inferred from homology"/>
<dbReference type="GO" id="GO:0046872">
    <property type="term" value="F:metal ion binding"/>
    <property type="evidence" value="ECO:0007669"/>
    <property type="project" value="UniProtKB-KW"/>
</dbReference>
<accession>A0A5M8PZL8</accession>
<dbReference type="Gene3D" id="3.40.50.300">
    <property type="entry name" value="P-loop containing nucleotide triphosphate hydrolases"/>
    <property type="match status" value="2"/>
</dbReference>
<sequence length="1342" mass="154322">MGVESSSRTITPAACGQESSCVSRQAGQLAQLSRELPADLGKAKIDKLSILGVRSFDNTRSETIQFSAPLTLIVGYNGSGKTTIIECLKYATTGDLPPNSKGGAFIHDPKLCGEKEVLAQVKLSFKATTGAKMVATRSLQLTVKKTTRQQKTLEGQLLMIKDGERTAISSRVAELDQIMPQYLGVSKAVLDSVIFCHQDESLWPMSEPSVLKKKFDEIFEALKYTKAIDNIKALRKKQTEELGKYEIHEKNAKENKDKGERAEKRSQQISDEIEVLRAETHELSKKAQDAKHRAQEAWDQGAAYEHVVATLKNKQNQQEWLQKDIDDLQHDIEERTESDDWLQAELDQYEERVAAHEEHRKRQTRRYDDLRRAIDQVRGRQAAKRTEAGKYEQMKAHHEQQIQRREMIIKETARRHNIRGYDADLDDMQINEYMDRISKLWKAQNTSVDRLRRETDKEVQKVQSVLSNLGERRSALQESKSSIKQHLASNDQKVGSCQTQLNKVEIDEGTKAAVESHIEDLETKMKQAKRDLEIGAWDSKIQQANAQVRSFEDESERLNRELIQGTKQAGELARLDHLKKEVKDHQRSLDTMVGAHGERLRNIVGQKWQPSSLEGEFQDFIDQRKRHLIDAERHREGVTRELEQVDFKLKSNRADLKKKQAEFNTCAQHIVNATQGEPEDYPENLLAFKHDRDVRKGDVEGYSILKKWYNECIEVATEKEACRLCARPFGNKKELSQFITRLEKQLSKGALDGMQKELRDLEADLQRARDAGSSYDSWLRLKEKELPTLEAETEKQERQKELLLRQIEEHDKTVNDRAEASRDAETLVKPVANIVKYTSEVVNLQRQIEQLAAVQKDAGLSRTLEEVKEQLDSITEKSRTLRGSIAKLTSEKERSQRQITALELSLKDAKTNLTTTNFQLKEKANLLAQIEELKKLNHEGREARTRVDAEIQKLAPQIAEEETKLEDIKQRGSTKEKELQREASQLSDSVHKLELADQDIRTYLDDGGPEKLARADREIQSLQQEIEQLGDEQRQITVEINKIGEELKNHQQTKRTIADNITFRRKKRELQAVEDEIIQLSAQNAEADLDHHKSQADHWRRRYIFFSTEQKGKMATMKAKDDQLQELLKDWETDYKDAPYKFKEAHILVETTKAVVEDLGRYGGALDKAIMKYHSLKMEEINRIAEELWKKTYQGTDVDTILIRSDNETGKGNRSYNYRVCMVKQDAEMDMRGRCSAGQKVLASIIIRLALAECFGVNCGLIALDEPTTNLDRDNIRSLAESLHDIINSRRQQSNFQLIVITHDEDFLRYMKCADFCDNYWRVSRSDRQKSVIERQSIADVM</sequence>
<organism evidence="18 19">
    <name type="scientific">Lasallia pustulata</name>
    <dbReference type="NCBI Taxonomy" id="136370"/>
    <lineage>
        <taxon>Eukaryota</taxon>
        <taxon>Fungi</taxon>
        <taxon>Dikarya</taxon>
        <taxon>Ascomycota</taxon>
        <taxon>Pezizomycotina</taxon>
        <taxon>Lecanoromycetes</taxon>
        <taxon>OSLEUM clade</taxon>
        <taxon>Umbilicariomycetidae</taxon>
        <taxon>Umbilicariales</taxon>
        <taxon>Umbilicariaceae</taxon>
        <taxon>Lasallia</taxon>
    </lineage>
</organism>
<dbReference type="GO" id="GO:0051880">
    <property type="term" value="F:G-quadruplex DNA binding"/>
    <property type="evidence" value="ECO:0007669"/>
    <property type="project" value="TreeGrafter"/>
</dbReference>
<feature type="coiled-coil region" evidence="15">
    <location>
        <begin position="744"/>
        <end position="1039"/>
    </location>
</feature>
<reference evidence="18 19" key="1">
    <citation type="submission" date="2019-09" db="EMBL/GenBank/DDBJ databases">
        <title>The hologenome of the rock-dwelling lichen Lasallia pustulata.</title>
        <authorList>
            <person name="Greshake Tzovaras B."/>
            <person name="Segers F."/>
            <person name="Bicker A."/>
            <person name="Dal Grande F."/>
            <person name="Otte J."/>
            <person name="Hankeln T."/>
            <person name="Schmitt I."/>
            <person name="Ebersberger I."/>
        </authorList>
    </citation>
    <scope>NUCLEOTIDE SEQUENCE [LARGE SCALE GENOMIC DNA]</scope>
    <source>
        <strain evidence="18">A1-1</strain>
    </source>
</reference>